<accession>B8BXU2</accession>
<feature type="non-terminal residue" evidence="2">
    <location>
        <position position="253"/>
    </location>
</feature>
<name>B8BXU2_THAPS</name>
<evidence type="ECO:0000313" key="3">
    <source>
        <dbReference type="Proteomes" id="UP000001449"/>
    </source>
</evidence>
<dbReference type="InParanoid" id="B8BXU2"/>
<dbReference type="Proteomes" id="UP000001449">
    <property type="component" value="Chromosome 3"/>
</dbReference>
<dbReference type="EMBL" id="CM000640">
    <property type="protein sequence ID" value="EED93766.1"/>
    <property type="molecule type" value="Genomic_DNA"/>
</dbReference>
<dbReference type="Gene3D" id="3.20.20.100">
    <property type="entry name" value="NADP-dependent oxidoreductase domain"/>
    <property type="match status" value="1"/>
</dbReference>
<dbReference type="GO" id="GO:0016491">
    <property type="term" value="F:oxidoreductase activity"/>
    <property type="evidence" value="ECO:0000318"/>
    <property type="project" value="GO_Central"/>
</dbReference>
<dbReference type="InterPro" id="IPR036812">
    <property type="entry name" value="NAD(P)_OxRdtase_dom_sf"/>
</dbReference>
<feature type="non-terminal residue" evidence="2">
    <location>
        <position position="1"/>
    </location>
</feature>
<dbReference type="SUPFAM" id="SSF51430">
    <property type="entry name" value="NAD(P)-linked oxidoreductase"/>
    <property type="match status" value="1"/>
</dbReference>
<dbReference type="PANTHER" id="PTHR42686:SF1">
    <property type="entry name" value="GH17980P-RELATED"/>
    <property type="match status" value="1"/>
</dbReference>
<feature type="domain" description="NADP-dependent oxidoreductase" evidence="1">
    <location>
        <begin position="2"/>
        <end position="252"/>
    </location>
</feature>
<dbReference type="InterPro" id="IPR023210">
    <property type="entry name" value="NADP_OxRdtase_dom"/>
</dbReference>
<dbReference type="AlphaFoldDB" id="B8BXU2"/>
<dbReference type="STRING" id="35128.B8BXU2"/>
<dbReference type="PANTHER" id="PTHR42686">
    <property type="entry name" value="GH17980P-RELATED"/>
    <property type="match status" value="1"/>
</dbReference>
<dbReference type="OMA" id="RHMKAFR"/>
<dbReference type="eggNOG" id="KOG1576">
    <property type="taxonomic scope" value="Eukaryota"/>
</dbReference>
<evidence type="ECO:0000313" key="2">
    <source>
        <dbReference type="EMBL" id="EED93766.1"/>
    </source>
</evidence>
<dbReference type="PaxDb" id="35128-Thaps16612"/>
<reference evidence="2 3" key="2">
    <citation type="journal article" date="2008" name="Nature">
        <title>The Phaeodactylum genome reveals the evolutionary history of diatom genomes.</title>
        <authorList>
            <person name="Bowler C."/>
            <person name="Allen A.E."/>
            <person name="Badger J.H."/>
            <person name="Grimwood J."/>
            <person name="Jabbari K."/>
            <person name="Kuo A."/>
            <person name="Maheswari U."/>
            <person name="Martens C."/>
            <person name="Maumus F."/>
            <person name="Otillar R.P."/>
            <person name="Rayko E."/>
            <person name="Salamov A."/>
            <person name="Vandepoele K."/>
            <person name="Beszteri B."/>
            <person name="Gruber A."/>
            <person name="Heijde M."/>
            <person name="Katinka M."/>
            <person name="Mock T."/>
            <person name="Valentin K."/>
            <person name="Verret F."/>
            <person name="Berges J.A."/>
            <person name="Brownlee C."/>
            <person name="Cadoret J.P."/>
            <person name="Chiovitti A."/>
            <person name="Choi C.J."/>
            <person name="Coesel S."/>
            <person name="De Martino A."/>
            <person name="Detter J.C."/>
            <person name="Durkin C."/>
            <person name="Falciatore A."/>
            <person name="Fournet J."/>
            <person name="Haruta M."/>
            <person name="Huysman M.J."/>
            <person name="Jenkins B.D."/>
            <person name="Jiroutova K."/>
            <person name="Jorgensen R.E."/>
            <person name="Joubert Y."/>
            <person name="Kaplan A."/>
            <person name="Kroger N."/>
            <person name="Kroth P.G."/>
            <person name="La Roche J."/>
            <person name="Lindquist E."/>
            <person name="Lommer M."/>
            <person name="Martin-Jezequel V."/>
            <person name="Lopez P.J."/>
            <person name="Lucas S."/>
            <person name="Mangogna M."/>
            <person name="McGinnis K."/>
            <person name="Medlin L.K."/>
            <person name="Montsant A."/>
            <person name="Oudot-Le Secq M.P."/>
            <person name="Napoli C."/>
            <person name="Obornik M."/>
            <person name="Parker M.S."/>
            <person name="Petit J.L."/>
            <person name="Porcel B.M."/>
            <person name="Poulsen N."/>
            <person name="Robison M."/>
            <person name="Rychlewski L."/>
            <person name="Rynearson T.A."/>
            <person name="Schmutz J."/>
            <person name="Shapiro H."/>
            <person name="Siaut M."/>
            <person name="Stanley M."/>
            <person name="Sussman M.R."/>
            <person name="Taylor A.R."/>
            <person name="Vardi A."/>
            <person name="von Dassow P."/>
            <person name="Vyverman W."/>
            <person name="Willis A."/>
            <person name="Wyrwicz L.S."/>
            <person name="Rokhsar D.S."/>
            <person name="Weissenbach J."/>
            <person name="Armbrust E.V."/>
            <person name="Green B.R."/>
            <person name="Van de Peer Y."/>
            <person name="Grigoriev I.V."/>
        </authorList>
    </citation>
    <scope>NUCLEOTIDE SEQUENCE [LARGE SCALE GENOMIC DNA]</scope>
    <source>
        <strain evidence="2 3">CCMP1335</strain>
    </source>
</reference>
<reference evidence="2 3" key="1">
    <citation type="journal article" date="2004" name="Science">
        <title>The genome of the diatom Thalassiosira pseudonana: ecology, evolution, and metabolism.</title>
        <authorList>
            <person name="Armbrust E.V."/>
            <person name="Berges J.A."/>
            <person name="Bowler C."/>
            <person name="Green B.R."/>
            <person name="Martinez D."/>
            <person name="Putnam N.H."/>
            <person name="Zhou S."/>
            <person name="Allen A.E."/>
            <person name="Apt K.E."/>
            <person name="Bechner M."/>
            <person name="Brzezinski M.A."/>
            <person name="Chaal B.K."/>
            <person name="Chiovitti A."/>
            <person name="Davis A.K."/>
            <person name="Demarest M.S."/>
            <person name="Detter J.C."/>
            <person name="Glavina T."/>
            <person name="Goodstein D."/>
            <person name="Hadi M.Z."/>
            <person name="Hellsten U."/>
            <person name="Hildebrand M."/>
            <person name="Jenkins B.D."/>
            <person name="Jurka J."/>
            <person name="Kapitonov V.V."/>
            <person name="Kroger N."/>
            <person name="Lau W.W."/>
            <person name="Lane T.W."/>
            <person name="Larimer F.W."/>
            <person name="Lippmeier J.C."/>
            <person name="Lucas S."/>
            <person name="Medina M."/>
            <person name="Montsant A."/>
            <person name="Obornik M."/>
            <person name="Parker M.S."/>
            <person name="Palenik B."/>
            <person name="Pazour G.J."/>
            <person name="Richardson P.M."/>
            <person name="Rynearson T.A."/>
            <person name="Saito M.A."/>
            <person name="Schwartz D.C."/>
            <person name="Thamatrakoln K."/>
            <person name="Valentin K."/>
            <person name="Vardi A."/>
            <person name="Wilkerson F.P."/>
            <person name="Rokhsar D.S."/>
        </authorList>
    </citation>
    <scope>NUCLEOTIDE SEQUENCE [LARGE SCALE GENOMIC DNA]</scope>
    <source>
        <strain evidence="2 3">CCMP1335</strain>
    </source>
</reference>
<dbReference type="KEGG" id="tps:THAPSDRAFT_16612"/>
<protein>
    <recommendedName>
        <fullName evidence="1">NADP-dependent oxidoreductase domain-containing protein</fullName>
    </recommendedName>
</protein>
<organism evidence="2 3">
    <name type="scientific">Thalassiosira pseudonana</name>
    <name type="common">Marine diatom</name>
    <name type="synonym">Cyclotella nana</name>
    <dbReference type="NCBI Taxonomy" id="35128"/>
    <lineage>
        <taxon>Eukaryota</taxon>
        <taxon>Sar</taxon>
        <taxon>Stramenopiles</taxon>
        <taxon>Ochrophyta</taxon>
        <taxon>Bacillariophyta</taxon>
        <taxon>Coscinodiscophyceae</taxon>
        <taxon>Thalassiosirophycidae</taxon>
        <taxon>Thalassiosirales</taxon>
        <taxon>Thalassiosiraceae</taxon>
        <taxon>Thalassiosira</taxon>
    </lineage>
</organism>
<dbReference type="GeneID" id="7448752"/>
<gene>
    <name evidence="2" type="ORF">THAPSDRAFT_16612</name>
</gene>
<sequence length="253" mass="28243">RAVLARGINLLDTAPWYGHGISEIVVGYALDTILRKRRGSLPRSSIIVNTKVGRYEADPLHQFDFSYATTMSSARRSIERMNCGYIDVLQLHDPEFAPSMSILMEETIPALIECRNRGWTKAIGITGYPLEVQHEILVRCFEVFSDEVVFDQSLVYCHNNLHDMSLFESFAQYCRRSNVCLMTAAPLSMGLLTNAGPPSWHPALPSLKKACDNAAKMCQARGIDISSLAMLYAFSQKEVGCTLIGMKDINQVD</sequence>
<keyword evidence="3" id="KW-1185">Reference proteome</keyword>
<evidence type="ECO:0000259" key="1">
    <source>
        <dbReference type="Pfam" id="PF00248"/>
    </source>
</evidence>
<proteinExistence type="predicted"/>
<dbReference type="RefSeq" id="XP_002288330.1">
    <property type="nucleotide sequence ID" value="XM_002288294.1"/>
</dbReference>
<dbReference type="HOGENOM" id="CLU_023205_2_3_1"/>
<dbReference type="InterPro" id="IPR020471">
    <property type="entry name" value="AKR"/>
</dbReference>
<dbReference type="Pfam" id="PF00248">
    <property type="entry name" value="Aldo_ket_red"/>
    <property type="match status" value="1"/>
</dbReference>